<evidence type="ECO:0000313" key="5">
    <source>
        <dbReference type="Proteomes" id="UP000582643"/>
    </source>
</evidence>
<accession>A0A7W7XDI6</accession>
<feature type="compositionally biased region" description="Basic and acidic residues" evidence="3">
    <location>
        <begin position="1"/>
        <end position="13"/>
    </location>
</feature>
<dbReference type="Gene3D" id="2.40.50.140">
    <property type="entry name" value="Nucleic acid-binding proteins"/>
    <property type="match status" value="1"/>
</dbReference>
<feature type="region of interest" description="Disordered" evidence="3">
    <location>
        <begin position="1"/>
        <end position="26"/>
    </location>
</feature>
<evidence type="ECO:0008006" key="6">
    <source>
        <dbReference type="Google" id="ProtNLM"/>
    </source>
</evidence>
<dbReference type="GO" id="GO:0003697">
    <property type="term" value="F:single-stranded DNA binding"/>
    <property type="evidence" value="ECO:0007669"/>
    <property type="project" value="InterPro"/>
</dbReference>
<dbReference type="PROSITE" id="PS50935">
    <property type="entry name" value="SSB"/>
    <property type="match status" value="1"/>
</dbReference>
<evidence type="ECO:0000256" key="1">
    <source>
        <dbReference type="ARBA" id="ARBA00023125"/>
    </source>
</evidence>
<name>A0A7W7XDI6_9ACTN</name>
<evidence type="ECO:0000313" key="4">
    <source>
        <dbReference type="EMBL" id="MBB4984784.1"/>
    </source>
</evidence>
<evidence type="ECO:0000256" key="2">
    <source>
        <dbReference type="PROSITE-ProRule" id="PRU00252"/>
    </source>
</evidence>
<dbReference type="Pfam" id="PF00436">
    <property type="entry name" value="SSB"/>
    <property type="match status" value="1"/>
</dbReference>
<feature type="region of interest" description="Disordered" evidence="3">
    <location>
        <begin position="185"/>
        <end position="218"/>
    </location>
</feature>
<protein>
    <recommendedName>
        <fullName evidence="6">Single-stranded DNA-binding protein</fullName>
    </recommendedName>
</protein>
<keyword evidence="1 2" id="KW-0238">DNA-binding</keyword>
<gene>
    <name evidence="4" type="ORF">GGE06_005730</name>
</gene>
<comment type="caution">
    <text evidence="4">The sequence shown here is derived from an EMBL/GenBank/DDBJ whole genome shotgun (WGS) entry which is preliminary data.</text>
</comment>
<keyword evidence="5" id="KW-1185">Reference proteome</keyword>
<dbReference type="SUPFAM" id="SSF50249">
    <property type="entry name" value="Nucleic acid-binding proteins"/>
    <property type="match status" value="1"/>
</dbReference>
<sequence>MTERAGQRFDGEAVAKALGTKPQEVTDPAYGAGQHFQVQTETNYLSLDTFPDSGVSRITTKGARIELFGGTLPTVEDEGIVFMQKDQDHEHSTVALHPDGALTLGYQVDTGPVSVSGLPDDVEDTAQIITNHEAVQAPAEEPAESEAAPVVVAGPKPPEKVAGQERMVGAFPDERPMIQPVAAVAPDTTNNGDLQSAPRVRGSAQAVGAPQDEHPLDRAARIRAQDQARREPAADDAEAKEADGQRVKLVGRLGRNPTFRTTASGKLVGKFPLAVHLENGETQWHDILAFGDRAATLQKRAEADELVKGREVEVVGYVHEREYKARNGETKVAREINSVAVKRR</sequence>
<dbReference type="InterPro" id="IPR012340">
    <property type="entry name" value="NA-bd_OB-fold"/>
</dbReference>
<dbReference type="CDD" id="cd04496">
    <property type="entry name" value="SSB_OBF"/>
    <property type="match status" value="1"/>
</dbReference>
<organism evidence="4 5">
    <name type="scientific">Streptomyces nymphaeiformis</name>
    <dbReference type="NCBI Taxonomy" id="2663842"/>
    <lineage>
        <taxon>Bacteria</taxon>
        <taxon>Bacillati</taxon>
        <taxon>Actinomycetota</taxon>
        <taxon>Actinomycetes</taxon>
        <taxon>Kitasatosporales</taxon>
        <taxon>Streptomycetaceae</taxon>
        <taxon>Streptomyces</taxon>
    </lineage>
</organism>
<dbReference type="InterPro" id="IPR000424">
    <property type="entry name" value="Primosome_PriB/ssb"/>
</dbReference>
<dbReference type="EMBL" id="JACHJY010000008">
    <property type="protein sequence ID" value="MBB4984784.1"/>
    <property type="molecule type" value="Genomic_DNA"/>
</dbReference>
<evidence type="ECO:0000256" key="3">
    <source>
        <dbReference type="SAM" id="MobiDB-lite"/>
    </source>
</evidence>
<dbReference type="Proteomes" id="UP000582643">
    <property type="component" value="Unassembled WGS sequence"/>
</dbReference>
<dbReference type="AlphaFoldDB" id="A0A7W7XDI6"/>
<reference evidence="4 5" key="1">
    <citation type="submission" date="2020-08" db="EMBL/GenBank/DDBJ databases">
        <title>Genomic Encyclopedia of Type Strains, Phase III (KMG-III): the genomes of soil and plant-associated and newly described type strains.</title>
        <authorList>
            <person name="Whitman W."/>
        </authorList>
    </citation>
    <scope>NUCLEOTIDE SEQUENCE [LARGE SCALE GENOMIC DNA]</scope>
    <source>
        <strain evidence="4 5">SFB5A</strain>
    </source>
</reference>
<proteinExistence type="predicted"/>